<evidence type="ECO:0008006" key="7">
    <source>
        <dbReference type="Google" id="ProtNLM"/>
    </source>
</evidence>
<dbReference type="OrthoDB" id="185373at2759"/>
<feature type="repeat" description="PPR" evidence="3">
    <location>
        <begin position="204"/>
        <end position="234"/>
    </location>
</feature>
<evidence type="ECO:0000256" key="1">
    <source>
        <dbReference type="ARBA" id="ARBA00007626"/>
    </source>
</evidence>
<gene>
    <name evidence="4" type="ORF">DCAR_013708</name>
    <name evidence="5" type="ORF">DCAR_0417298</name>
</gene>
<feature type="repeat" description="PPR" evidence="3">
    <location>
        <begin position="343"/>
        <end position="378"/>
    </location>
</feature>
<accession>A0A162ACR9</accession>
<feature type="repeat" description="PPR" evidence="3">
    <location>
        <begin position="308"/>
        <end position="342"/>
    </location>
</feature>
<keyword evidence="2" id="KW-0677">Repeat</keyword>
<feature type="repeat" description="PPR" evidence="3">
    <location>
        <begin position="379"/>
        <end position="413"/>
    </location>
</feature>
<reference evidence="5" key="2">
    <citation type="submission" date="2022-03" db="EMBL/GenBank/DDBJ databases">
        <title>Draft title - Genomic analysis of global carrot germplasm unveils the trajectory of domestication and the origin of high carotenoid orange carrot.</title>
        <authorList>
            <person name="Iorizzo M."/>
            <person name="Ellison S."/>
            <person name="Senalik D."/>
            <person name="Macko-Podgorni A."/>
            <person name="Grzebelus D."/>
            <person name="Bostan H."/>
            <person name="Rolling W."/>
            <person name="Curaba J."/>
            <person name="Simon P."/>
        </authorList>
    </citation>
    <scope>NUCLEOTIDE SEQUENCE</scope>
    <source>
        <tissue evidence="5">Leaf</tissue>
    </source>
</reference>
<organism evidence="4">
    <name type="scientific">Daucus carota subsp. sativus</name>
    <name type="common">Carrot</name>
    <dbReference type="NCBI Taxonomy" id="79200"/>
    <lineage>
        <taxon>Eukaryota</taxon>
        <taxon>Viridiplantae</taxon>
        <taxon>Streptophyta</taxon>
        <taxon>Embryophyta</taxon>
        <taxon>Tracheophyta</taxon>
        <taxon>Spermatophyta</taxon>
        <taxon>Magnoliopsida</taxon>
        <taxon>eudicotyledons</taxon>
        <taxon>Gunneridae</taxon>
        <taxon>Pentapetalae</taxon>
        <taxon>asterids</taxon>
        <taxon>campanulids</taxon>
        <taxon>Apiales</taxon>
        <taxon>Apiaceae</taxon>
        <taxon>Apioideae</taxon>
        <taxon>Scandiceae</taxon>
        <taxon>Daucinae</taxon>
        <taxon>Daucus</taxon>
        <taxon>Daucus sect. Daucus</taxon>
    </lineage>
</organism>
<dbReference type="OMA" id="CEWAYLL"/>
<dbReference type="Pfam" id="PF13812">
    <property type="entry name" value="PPR_3"/>
    <property type="match status" value="2"/>
</dbReference>
<dbReference type="GO" id="GO:0005739">
    <property type="term" value="C:mitochondrion"/>
    <property type="evidence" value="ECO:0007669"/>
    <property type="project" value="TreeGrafter"/>
</dbReference>
<evidence type="ECO:0000313" key="4">
    <source>
        <dbReference type="EMBL" id="KZM98930.1"/>
    </source>
</evidence>
<dbReference type="InterPro" id="IPR002885">
    <property type="entry name" value="PPR_rpt"/>
</dbReference>
<dbReference type="InterPro" id="IPR051114">
    <property type="entry name" value="Mito_RNA_Proc_CCM1"/>
</dbReference>
<dbReference type="Gramene" id="KZM98930">
    <property type="protein sequence ID" value="KZM98930"/>
    <property type="gene ID" value="DCAR_013708"/>
</dbReference>
<dbReference type="Pfam" id="PF13041">
    <property type="entry name" value="PPR_2"/>
    <property type="match status" value="1"/>
</dbReference>
<reference evidence="4" key="1">
    <citation type="journal article" date="2016" name="Nat. Genet.">
        <title>A high-quality carrot genome assembly provides new insights into carotenoid accumulation and asterid genome evolution.</title>
        <authorList>
            <person name="Iorizzo M."/>
            <person name="Ellison S."/>
            <person name="Senalik D."/>
            <person name="Zeng P."/>
            <person name="Satapoomin P."/>
            <person name="Huang J."/>
            <person name="Bowman M."/>
            <person name="Iovene M."/>
            <person name="Sanseverino W."/>
            <person name="Cavagnaro P."/>
            <person name="Yildiz M."/>
            <person name="Macko-Podgorni A."/>
            <person name="Moranska E."/>
            <person name="Grzebelus E."/>
            <person name="Grzebelus D."/>
            <person name="Ashrafi H."/>
            <person name="Zheng Z."/>
            <person name="Cheng S."/>
            <person name="Spooner D."/>
            <person name="Van Deynze A."/>
            <person name="Simon P."/>
        </authorList>
    </citation>
    <scope>NUCLEOTIDE SEQUENCE [LARGE SCALE GENOMIC DNA]</scope>
    <source>
        <tissue evidence="4">Leaf</tissue>
    </source>
</reference>
<name>A0A162ACR9_DAUCS</name>
<sequence>MFCNSLLKTNINHLVLSLSSVLLRADFACSSRCNFIFHRVSLLGISCLADTRIVDREERREDLKGEGGADVIIAKVRDGDSVDERLQSVLHDQACSAVVVSDKLVAHLLYRFKDDWKSALAVFRWAESNPEYKPLAQSYDMMVDILGKMKQMEKMRALVDEMRLTQMVTVSTIAKVMRRFAGAGQWEEAVRTFDELERFGLQKDTESMNLLLDTLCKANKVEQAREIFLELKTHILPNAHTFNIFIHGWCKIKRVDEAHWTIQEMKGHGCRPCAISYSTIIQSYCCQHVFHKVNEIIDEMQAQGCPPNVVTYTTIMCSLTNADKFDEAIKIVDRMKSAGCKPDTLFYNAFIHTLGRAGRVREAIYVFRTEMPNIGVPPNTSTYNSVIAMLCHHAQEQDALNVLKDLESSRCSKPDVQTYYPLFKLCFKTGKIGNLKKLLDDMINTHHLSLDLSTYTLLIHGLCRTNKWEWAYLLFEQMIGNDITPRYVTCRLLLDEIKQKNMYDAAEKVEDYMRKMKSKSITR</sequence>
<dbReference type="PANTHER" id="PTHR47934">
    <property type="entry name" value="PENTATRICOPEPTIDE REPEAT-CONTAINING PROTEIN PET309, MITOCHONDRIAL"/>
    <property type="match status" value="1"/>
</dbReference>
<comment type="similarity">
    <text evidence="1">Belongs to the PPR family. P subfamily.</text>
</comment>
<protein>
    <recommendedName>
        <fullName evidence="7">Pentacotripeptide-repeat region of PRORP domain-containing protein</fullName>
    </recommendedName>
</protein>
<dbReference type="EMBL" id="LNRQ01000004">
    <property type="protein sequence ID" value="KZM98930.1"/>
    <property type="molecule type" value="Genomic_DNA"/>
</dbReference>
<dbReference type="EMBL" id="CP093346">
    <property type="protein sequence ID" value="WOG97957.1"/>
    <property type="molecule type" value="Genomic_DNA"/>
</dbReference>
<evidence type="ECO:0000256" key="3">
    <source>
        <dbReference type="PROSITE-ProRule" id="PRU00708"/>
    </source>
</evidence>
<evidence type="ECO:0000313" key="5">
    <source>
        <dbReference type="EMBL" id="WOG97957.1"/>
    </source>
</evidence>
<dbReference type="GO" id="GO:0007005">
    <property type="term" value="P:mitochondrion organization"/>
    <property type="evidence" value="ECO:0007669"/>
    <property type="project" value="TreeGrafter"/>
</dbReference>
<dbReference type="InterPro" id="IPR011990">
    <property type="entry name" value="TPR-like_helical_dom_sf"/>
</dbReference>
<dbReference type="GO" id="GO:0003729">
    <property type="term" value="F:mRNA binding"/>
    <property type="evidence" value="ECO:0007669"/>
    <property type="project" value="TreeGrafter"/>
</dbReference>
<dbReference type="Proteomes" id="UP000077755">
    <property type="component" value="Chromosome 4"/>
</dbReference>
<dbReference type="Gene3D" id="1.25.40.10">
    <property type="entry name" value="Tetratricopeptide repeat domain"/>
    <property type="match status" value="4"/>
</dbReference>
<dbReference type="PROSITE" id="PS51375">
    <property type="entry name" value="PPR"/>
    <property type="match status" value="8"/>
</dbReference>
<proteinExistence type="inferred from homology"/>
<evidence type="ECO:0000256" key="2">
    <source>
        <dbReference type="ARBA" id="ARBA00022737"/>
    </source>
</evidence>
<feature type="repeat" description="PPR" evidence="3">
    <location>
        <begin position="169"/>
        <end position="203"/>
    </location>
</feature>
<evidence type="ECO:0000313" key="6">
    <source>
        <dbReference type="Proteomes" id="UP000077755"/>
    </source>
</evidence>
<dbReference type="Pfam" id="PF01535">
    <property type="entry name" value="PPR"/>
    <property type="match status" value="3"/>
</dbReference>
<feature type="repeat" description="PPR" evidence="3">
    <location>
        <begin position="238"/>
        <end position="272"/>
    </location>
</feature>
<dbReference type="Pfam" id="PF12854">
    <property type="entry name" value="PPR_1"/>
    <property type="match status" value="1"/>
</dbReference>
<keyword evidence="6" id="KW-1185">Reference proteome</keyword>
<dbReference type="KEGG" id="dcr:108216323"/>
<dbReference type="PANTHER" id="PTHR47934:SF28">
    <property type="entry name" value="OS04G0488500 PROTEIN"/>
    <property type="match status" value="1"/>
</dbReference>
<dbReference type="NCBIfam" id="TIGR00756">
    <property type="entry name" value="PPR"/>
    <property type="match status" value="6"/>
</dbReference>
<feature type="repeat" description="PPR" evidence="3">
    <location>
        <begin position="273"/>
        <end position="307"/>
    </location>
</feature>
<dbReference type="GO" id="GO:0006396">
    <property type="term" value="P:RNA processing"/>
    <property type="evidence" value="ECO:0007669"/>
    <property type="project" value="TreeGrafter"/>
</dbReference>
<dbReference type="AlphaFoldDB" id="A0A162ACR9"/>
<feature type="repeat" description="PPR" evidence="3">
    <location>
        <begin position="451"/>
        <end position="485"/>
    </location>
</feature>